<evidence type="ECO:0000313" key="1">
    <source>
        <dbReference type="EMBL" id="BDZ78243.1"/>
    </source>
</evidence>
<dbReference type="RefSeq" id="WP_316265285.1">
    <property type="nucleotide sequence ID" value="NZ_AP027742.1"/>
</dbReference>
<dbReference type="EMBL" id="AP027742">
    <property type="protein sequence ID" value="BDZ78243.1"/>
    <property type="molecule type" value="Genomic_DNA"/>
</dbReference>
<name>A0ABN6YZD7_9FIRM</name>
<proteinExistence type="predicted"/>
<evidence type="ECO:0000313" key="2">
    <source>
        <dbReference type="Proteomes" id="UP001305815"/>
    </source>
</evidence>
<protein>
    <submittedName>
        <fullName evidence="1">Uncharacterized protein</fullName>
    </submittedName>
</protein>
<accession>A0ABN6YZD7</accession>
<sequence>MIQYKTKCMYGYSLLGERPPQLDINTEYVIIGQSKFFSHCVIIQRADGKAFLGEKRWIVPENSIY</sequence>
<gene>
    <name evidence="1" type="ORF">Lac1_24260</name>
</gene>
<dbReference type="Proteomes" id="UP001305815">
    <property type="component" value="Chromosome"/>
</dbReference>
<organism evidence="1 2">
    <name type="scientific">Claveliimonas bilis</name>
    <dbReference type="NCBI Taxonomy" id="3028070"/>
    <lineage>
        <taxon>Bacteria</taxon>
        <taxon>Bacillati</taxon>
        <taxon>Bacillota</taxon>
        <taxon>Clostridia</taxon>
        <taxon>Lachnospirales</taxon>
        <taxon>Lachnospiraceae</taxon>
        <taxon>Claveliimonas</taxon>
    </lineage>
</organism>
<keyword evidence="2" id="KW-1185">Reference proteome</keyword>
<reference evidence="2" key="1">
    <citation type="journal article" date="2023" name="Int. J. Syst. Evol. Microbiol.">
        <title>Claveliimonas bilis gen. nov., sp. nov., deoxycholic acid-producing bacteria isolated from human faeces, and reclassification of Sellimonas monacensis Zenner et al. 2021 as Claveliimonas monacensis comb. nov.</title>
        <authorList>
            <person name="Hisatomi A."/>
            <person name="Kastawa N.W.E.P.G."/>
            <person name="Song I."/>
            <person name="Ohkuma M."/>
            <person name="Fukiya S."/>
            <person name="Sakamoto M."/>
        </authorList>
    </citation>
    <scope>NUCLEOTIDE SEQUENCE [LARGE SCALE GENOMIC DNA]</scope>
    <source>
        <strain evidence="2">12BBH14</strain>
    </source>
</reference>